<name>A0A4R7J7N1_9ACTN</name>
<keyword evidence="4" id="KW-1185">Reference proteome</keyword>
<evidence type="ECO:0000259" key="2">
    <source>
        <dbReference type="Pfam" id="PF22525"/>
    </source>
</evidence>
<organism evidence="3 4">
    <name type="scientific">Naumannella halotolerans</name>
    <dbReference type="NCBI Taxonomy" id="993414"/>
    <lineage>
        <taxon>Bacteria</taxon>
        <taxon>Bacillati</taxon>
        <taxon>Actinomycetota</taxon>
        <taxon>Actinomycetes</taxon>
        <taxon>Propionibacteriales</taxon>
        <taxon>Propionibacteriaceae</taxon>
        <taxon>Naumannella</taxon>
    </lineage>
</organism>
<reference evidence="3 4" key="1">
    <citation type="submission" date="2019-03" db="EMBL/GenBank/DDBJ databases">
        <title>Genomic Encyclopedia of Archaeal and Bacterial Type Strains, Phase II (KMG-II): from individual species to whole genera.</title>
        <authorList>
            <person name="Goeker M."/>
        </authorList>
    </citation>
    <scope>NUCLEOTIDE SEQUENCE [LARGE SCALE GENOMIC DNA]</scope>
    <source>
        <strain evidence="3 4">DSM 24323</strain>
    </source>
</reference>
<comment type="caution">
    <text evidence="3">The sequence shown here is derived from an EMBL/GenBank/DDBJ whole genome shotgun (WGS) entry which is preliminary data.</text>
</comment>
<dbReference type="Gene3D" id="1.10.8.50">
    <property type="match status" value="1"/>
</dbReference>
<dbReference type="EMBL" id="SOAW01000001">
    <property type="protein sequence ID" value="TDT33462.1"/>
    <property type="molecule type" value="Genomic_DNA"/>
</dbReference>
<dbReference type="NCBIfam" id="NF041260">
    <property type="entry name" value="actino_IHF"/>
    <property type="match status" value="1"/>
</dbReference>
<dbReference type="Proteomes" id="UP000295371">
    <property type="component" value="Unassembled WGS sequence"/>
</dbReference>
<dbReference type="InterPro" id="IPR055201">
    <property type="entry name" value="IHF-like_H2TH"/>
</dbReference>
<feature type="compositionally biased region" description="Low complexity" evidence="1">
    <location>
        <begin position="11"/>
        <end position="20"/>
    </location>
</feature>
<dbReference type="Pfam" id="PF22525">
    <property type="entry name" value="H2TH_5"/>
    <property type="match status" value="1"/>
</dbReference>
<evidence type="ECO:0000313" key="4">
    <source>
        <dbReference type="Proteomes" id="UP000295371"/>
    </source>
</evidence>
<dbReference type="InterPro" id="IPR010979">
    <property type="entry name" value="Ribosomal_uS13-like_H2TH"/>
</dbReference>
<feature type="domain" description="Integration host factor-like helix-two turn-helix" evidence="2">
    <location>
        <begin position="33"/>
        <end position="103"/>
    </location>
</feature>
<dbReference type="AlphaFoldDB" id="A0A4R7J7N1"/>
<evidence type="ECO:0000313" key="3">
    <source>
        <dbReference type="EMBL" id="TDT33462.1"/>
    </source>
</evidence>
<accession>A0A4R7J7N1</accession>
<proteinExistence type="predicted"/>
<protein>
    <recommendedName>
        <fullName evidence="2">Integration host factor-like helix-two turn-helix domain-containing protein</fullName>
    </recommendedName>
</protein>
<dbReference type="GO" id="GO:0003676">
    <property type="term" value="F:nucleic acid binding"/>
    <property type="evidence" value="ECO:0007669"/>
    <property type="project" value="InterPro"/>
</dbReference>
<gene>
    <name evidence="3" type="ORF">CLV29_1080</name>
</gene>
<dbReference type="InterPro" id="IPR047806">
    <property type="entry name" value="IHF_actinobact"/>
</dbReference>
<sequence>MTSVPPLSESQRQQARAAATQVRRHRAAAKARLRTGDLHLSAFLDLAENDDVLAHIKVVDLLRSLPRVGDKRAADTMERLDIAPSRRIRGLGRHQLAALREEFR</sequence>
<feature type="compositionally biased region" description="Polar residues" evidence="1">
    <location>
        <begin position="1"/>
        <end position="10"/>
    </location>
</feature>
<evidence type="ECO:0000256" key="1">
    <source>
        <dbReference type="SAM" id="MobiDB-lite"/>
    </source>
</evidence>
<dbReference type="SUPFAM" id="SSF46946">
    <property type="entry name" value="S13-like H2TH domain"/>
    <property type="match status" value="1"/>
</dbReference>
<feature type="region of interest" description="Disordered" evidence="1">
    <location>
        <begin position="1"/>
        <end position="20"/>
    </location>
</feature>